<evidence type="ECO:0000313" key="3">
    <source>
        <dbReference type="Proteomes" id="UP000050421"/>
    </source>
</evidence>
<dbReference type="EMBL" id="LJXT01000012">
    <property type="protein sequence ID" value="KPQ19287.1"/>
    <property type="molecule type" value="Genomic_DNA"/>
</dbReference>
<dbReference type="STRING" id="1305737.GCA_000526355_02620"/>
<feature type="signal peptide" evidence="1">
    <location>
        <begin position="1"/>
        <end position="25"/>
    </location>
</feature>
<dbReference type="eggNOG" id="ENOG5033M02">
    <property type="taxonomic scope" value="Bacteria"/>
</dbReference>
<keyword evidence="1" id="KW-0732">Signal</keyword>
<proteinExistence type="predicted"/>
<evidence type="ECO:0000313" key="2">
    <source>
        <dbReference type="EMBL" id="KPQ19287.1"/>
    </source>
</evidence>
<organism evidence="2 3">
    <name type="scientific">Algoriphagus marincola HL-49</name>
    <dbReference type="NCBI Taxonomy" id="1305737"/>
    <lineage>
        <taxon>Bacteria</taxon>
        <taxon>Pseudomonadati</taxon>
        <taxon>Bacteroidota</taxon>
        <taxon>Cytophagia</taxon>
        <taxon>Cytophagales</taxon>
        <taxon>Cyclobacteriaceae</taxon>
        <taxon>Algoriphagus</taxon>
    </lineage>
</organism>
<dbReference type="OrthoDB" id="1418365at2"/>
<dbReference type="PATRIC" id="fig|1305737.6.peg.1295"/>
<name>A0A0P7YEF6_9BACT</name>
<comment type="caution">
    <text evidence="2">The sequence shown here is derived from an EMBL/GenBank/DDBJ whole genome shotgun (WGS) entry which is preliminary data.</text>
</comment>
<reference evidence="2 3" key="1">
    <citation type="submission" date="2015-09" db="EMBL/GenBank/DDBJ databases">
        <title>Identification and resolution of microdiversity through metagenomic sequencing of parallel consortia.</title>
        <authorList>
            <person name="Nelson W.C."/>
            <person name="Romine M.F."/>
            <person name="Lindemann S.R."/>
        </authorList>
    </citation>
    <scope>NUCLEOTIDE SEQUENCE [LARGE SCALE GENOMIC DNA]</scope>
    <source>
        <strain evidence="2">HL-49</strain>
    </source>
</reference>
<sequence>MKNLGLIIGLTCLLIIKSAAQLTFAQSPETLFDSTVEKELWQEGLSSDQELALFRAVHPISDFPEQKWESFLAKLDHKFQKKGESMGFIRYAFQLSHKELFKKYQQHATFNEMMESGKFDCVSGTAVLGMILDRYGFDFEIIETDYHVFTMLSIDDQPIVLESTLKIGGMISRSSEVKKYIDAYKPEEDSYYLSLNQRIGSTEIDYSDKTIFRSINLRELAGLQYYNDAIFHFNQQAYRISEVQLKKALELYPSERIEGLYELTIDQAYKSSGTDLGKK</sequence>
<feature type="chain" id="PRO_5006146230" description="Protein SirB1 N-terminal domain-containing protein" evidence="1">
    <location>
        <begin position="26"/>
        <end position="279"/>
    </location>
</feature>
<dbReference type="AlphaFoldDB" id="A0A0P7YEF6"/>
<evidence type="ECO:0008006" key="4">
    <source>
        <dbReference type="Google" id="ProtNLM"/>
    </source>
</evidence>
<accession>A0A0P7YEF6</accession>
<protein>
    <recommendedName>
        <fullName evidence="4">Protein SirB1 N-terminal domain-containing protein</fullName>
    </recommendedName>
</protein>
<gene>
    <name evidence="2" type="ORF">HLUCCX10_03105</name>
</gene>
<evidence type="ECO:0000256" key="1">
    <source>
        <dbReference type="SAM" id="SignalP"/>
    </source>
</evidence>
<dbReference type="Proteomes" id="UP000050421">
    <property type="component" value="Unassembled WGS sequence"/>
</dbReference>